<dbReference type="InterPro" id="IPR023214">
    <property type="entry name" value="HAD_sf"/>
</dbReference>
<comment type="caution">
    <text evidence="2">The sequence shown here is derived from an EMBL/GenBank/DDBJ whole genome shotgun (WGS) entry which is preliminary data.</text>
</comment>
<accession>A0AAD9NT15</accession>
<organism evidence="2 3">
    <name type="scientific">Ridgeia piscesae</name>
    <name type="common">Tubeworm</name>
    <dbReference type="NCBI Taxonomy" id="27915"/>
    <lineage>
        <taxon>Eukaryota</taxon>
        <taxon>Metazoa</taxon>
        <taxon>Spiralia</taxon>
        <taxon>Lophotrochozoa</taxon>
        <taxon>Annelida</taxon>
        <taxon>Polychaeta</taxon>
        <taxon>Sedentaria</taxon>
        <taxon>Canalipalpata</taxon>
        <taxon>Sabellida</taxon>
        <taxon>Siboglinidae</taxon>
        <taxon>Ridgeia</taxon>
    </lineage>
</organism>
<gene>
    <name evidence="2" type="ORF">NP493_480g03045</name>
</gene>
<protein>
    <recommendedName>
        <fullName evidence="1">STAS domain-containing protein</fullName>
    </recommendedName>
</protein>
<dbReference type="EMBL" id="JAODUO010000481">
    <property type="protein sequence ID" value="KAK2179618.1"/>
    <property type="molecule type" value="Genomic_DNA"/>
</dbReference>
<proteinExistence type="predicted"/>
<dbReference type="PANTHER" id="PTHR19288">
    <property type="entry name" value="4-NITROPHENYLPHOSPHATASE-RELATED"/>
    <property type="match status" value="1"/>
</dbReference>
<dbReference type="AlphaFoldDB" id="A0AAD9NT15"/>
<feature type="domain" description="STAS" evidence="1">
    <location>
        <begin position="1"/>
        <end position="81"/>
    </location>
</feature>
<evidence type="ECO:0000313" key="2">
    <source>
        <dbReference type="EMBL" id="KAK2179618.1"/>
    </source>
</evidence>
<dbReference type="InterPro" id="IPR006357">
    <property type="entry name" value="HAD-SF_hydro_IIA"/>
</dbReference>
<dbReference type="InterPro" id="IPR002645">
    <property type="entry name" value="STAS_dom"/>
</dbReference>
<dbReference type="GO" id="GO:0005737">
    <property type="term" value="C:cytoplasm"/>
    <property type="evidence" value="ECO:0007669"/>
    <property type="project" value="TreeGrafter"/>
</dbReference>
<dbReference type="PANTHER" id="PTHR19288:SF46">
    <property type="entry name" value="HALOACID DEHALOGENASE-LIKE HYDROLASE DOMAIN-CONTAINING PROTEIN 2"/>
    <property type="match status" value="1"/>
</dbReference>
<evidence type="ECO:0000313" key="3">
    <source>
        <dbReference type="Proteomes" id="UP001209878"/>
    </source>
</evidence>
<reference evidence="2" key="1">
    <citation type="journal article" date="2023" name="Mol. Biol. Evol.">
        <title>Third-Generation Sequencing Reveals the Adaptive Role of the Epigenome in Three Deep-Sea Polychaetes.</title>
        <authorList>
            <person name="Perez M."/>
            <person name="Aroh O."/>
            <person name="Sun Y."/>
            <person name="Lan Y."/>
            <person name="Juniper S.K."/>
            <person name="Young C.R."/>
            <person name="Angers B."/>
            <person name="Qian P.Y."/>
        </authorList>
    </citation>
    <scope>NUCLEOTIDE SEQUENCE</scope>
    <source>
        <strain evidence="2">R07B-5</strain>
    </source>
</reference>
<dbReference type="Pfam" id="PF13344">
    <property type="entry name" value="Hydrolase_6"/>
    <property type="match status" value="1"/>
</dbReference>
<sequence>MSRQVAAALVDLSGTIHIDKTAIKGAKEALHKLKKAGIKVKFVTNTTKEPLRLLHDKLTSLGFEIDRSEIFTSLSAARQLVERKQVRPFLLLEESAKEDFKGVSEDDPNAVVIGLSRSCFNYDCLNQAFRLLMDGASLIAIHKARYYKTNDGLCLGPGGSAQYCEQKIEDHSIQL</sequence>
<dbReference type="Proteomes" id="UP001209878">
    <property type="component" value="Unassembled WGS sequence"/>
</dbReference>
<dbReference type="Gene3D" id="3.40.50.1000">
    <property type="entry name" value="HAD superfamily/HAD-like"/>
    <property type="match status" value="2"/>
</dbReference>
<dbReference type="PROSITE" id="PS50801">
    <property type="entry name" value="STAS"/>
    <property type="match status" value="1"/>
</dbReference>
<dbReference type="SUPFAM" id="SSF56784">
    <property type="entry name" value="HAD-like"/>
    <property type="match status" value="1"/>
</dbReference>
<evidence type="ECO:0000259" key="1">
    <source>
        <dbReference type="PROSITE" id="PS50801"/>
    </source>
</evidence>
<name>A0AAD9NT15_RIDPI</name>
<dbReference type="InterPro" id="IPR036412">
    <property type="entry name" value="HAD-like_sf"/>
</dbReference>
<keyword evidence="3" id="KW-1185">Reference proteome</keyword>
<dbReference type="GO" id="GO:0016791">
    <property type="term" value="F:phosphatase activity"/>
    <property type="evidence" value="ECO:0007669"/>
    <property type="project" value="TreeGrafter"/>
</dbReference>